<feature type="domain" description="3-hydroxyisobutyrate dehydrogenase-like NAD-binding" evidence="4">
    <location>
        <begin position="167"/>
        <end position="286"/>
    </location>
</feature>
<dbReference type="Pfam" id="PF14833">
    <property type="entry name" value="NAD_binding_11"/>
    <property type="match status" value="1"/>
</dbReference>
<evidence type="ECO:0000313" key="5">
    <source>
        <dbReference type="EMBL" id="GAA0314696.1"/>
    </source>
</evidence>
<dbReference type="EMBL" id="BAAAFR010000001">
    <property type="protein sequence ID" value="GAA0314696.1"/>
    <property type="molecule type" value="Genomic_DNA"/>
</dbReference>
<dbReference type="InterPro" id="IPR006115">
    <property type="entry name" value="6PGDH_NADP-bd"/>
</dbReference>
<dbReference type="Gene3D" id="3.40.50.720">
    <property type="entry name" value="NAD(P)-binding Rossmann-like Domain"/>
    <property type="match status" value="1"/>
</dbReference>
<evidence type="ECO:0000256" key="1">
    <source>
        <dbReference type="ARBA" id="ARBA00023002"/>
    </source>
</evidence>
<dbReference type="InterPro" id="IPR013328">
    <property type="entry name" value="6PGD_dom2"/>
</dbReference>
<dbReference type="PIRSF" id="PIRSF000103">
    <property type="entry name" value="HIBADH"/>
    <property type="match status" value="1"/>
</dbReference>
<keyword evidence="2" id="KW-0520">NAD</keyword>
<keyword evidence="6" id="KW-1185">Reference proteome</keyword>
<dbReference type="SUPFAM" id="SSF48179">
    <property type="entry name" value="6-phosphogluconate dehydrogenase C-terminal domain-like"/>
    <property type="match status" value="1"/>
</dbReference>
<proteinExistence type="predicted"/>
<keyword evidence="1" id="KW-0560">Oxidoreductase</keyword>
<evidence type="ECO:0000256" key="2">
    <source>
        <dbReference type="ARBA" id="ARBA00023027"/>
    </source>
</evidence>
<dbReference type="InterPro" id="IPR029154">
    <property type="entry name" value="HIBADH-like_NADP-bd"/>
</dbReference>
<dbReference type="RefSeq" id="WP_201503536.1">
    <property type="nucleotide sequence ID" value="NZ_BAAAFR010000001.1"/>
</dbReference>
<comment type="caution">
    <text evidence="5">The sequence shown here is derived from an EMBL/GenBank/DDBJ whole genome shotgun (WGS) entry which is preliminary data.</text>
</comment>
<reference evidence="6" key="1">
    <citation type="journal article" date="2019" name="Int. J. Syst. Evol. Microbiol.">
        <title>The Global Catalogue of Microorganisms (GCM) 10K type strain sequencing project: providing services to taxonomists for standard genome sequencing and annotation.</title>
        <authorList>
            <consortium name="The Broad Institute Genomics Platform"/>
            <consortium name="The Broad Institute Genome Sequencing Center for Infectious Disease"/>
            <person name="Wu L."/>
            <person name="Ma J."/>
        </authorList>
    </citation>
    <scope>NUCLEOTIDE SEQUENCE [LARGE SCALE GENOMIC DNA]</scope>
    <source>
        <strain evidence="6">JCM 16343</strain>
    </source>
</reference>
<dbReference type="Gene3D" id="1.10.1040.10">
    <property type="entry name" value="N-(1-d-carboxylethyl)-l-norvaline Dehydrogenase, domain 2"/>
    <property type="match status" value="1"/>
</dbReference>
<dbReference type="Pfam" id="PF03446">
    <property type="entry name" value="NAD_binding_2"/>
    <property type="match status" value="1"/>
</dbReference>
<feature type="domain" description="6-phosphogluconate dehydrogenase NADP-binding" evidence="3">
    <location>
        <begin position="5"/>
        <end position="164"/>
    </location>
</feature>
<accession>A0ABP3FCF7</accession>
<dbReference type="InterPro" id="IPR015815">
    <property type="entry name" value="HIBADH-related"/>
</dbReference>
<protein>
    <submittedName>
        <fullName evidence="5">NAD(P)-dependent oxidoreductase</fullName>
    </submittedName>
</protein>
<dbReference type="PANTHER" id="PTHR22981">
    <property type="entry name" value="3-HYDROXYISOBUTYRATE DEHYDROGENASE-RELATED"/>
    <property type="match status" value="1"/>
</dbReference>
<sequence>MTQKTVGIIGLGRMGNGMAQSLLREGFKVFGTDVGDTQRQAATEIGVHVVSDIKALCAESNVILLSLPMAKHVQAVIEGKDGLIDHAQPNTLIIDTSTSEPDVTRALSAELAPLGHGLLDCPVSGGPAGAKAGTMVMLVGGEPNALERAQVYLDALSAKVVHMGASGSGHAAKLINNLLCAAHLVTTAEAIALGAKAGLNPESLIAGLNAGSGRSAVSEVNFPHWILSDSFDSGFTMGLMRKDVRLAKDMMRDMGLALPVAEQIAEMWAQSATTIADEKDFNCIVKNAGLGE</sequence>
<dbReference type="Proteomes" id="UP001501787">
    <property type="component" value="Unassembled WGS sequence"/>
</dbReference>
<dbReference type="SUPFAM" id="SSF51735">
    <property type="entry name" value="NAD(P)-binding Rossmann-fold domains"/>
    <property type="match status" value="1"/>
</dbReference>
<evidence type="ECO:0000313" key="6">
    <source>
        <dbReference type="Proteomes" id="UP001501787"/>
    </source>
</evidence>
<name>A0ABP3FCF7_9GAMM</name>
<organism evidence="5 6">
    <name type="scientific">Psychrobacter aestuarii</name>
    <dbReference type="NCBI Taxonomy" id="556327"/>
    <lineage>
        <taxon>Bacteria</taxon>
        <taxon>Pseudomonadati</taxon>
        <taxon>Pseudomonadota</taxon>
        <taxon>Gammaproteobacteria</taxon>
        <taxon>Moraxellales</taxon>
        <taxon>Moraxellaceae</taxon>
        <taxon>Psychrobacter</taxon>
    </lineage>
</organism>
<dbReference type="PANTHER" id="PTHR22981:SF7">
    <property type="entry name" value="3-HYDROXYISOBUTYRATE DEHYDROGENASE, MITOCHONDRIAL"/>
    <property type="match status" value="1"/>
</dbReference>
<dbReference type="InterPro" id="IPR002204">
    <property type="entry name" value="3-OH-isobutyrate_DH-rel_CS"/>
</dbReference>
<dbReference type="PROSITE" id="PS00895">
    <property type="entry name" value="3_HYDROXYISOBUT_DH"/>
    <property type="match status" value="1"/>
</dbReference>
<dbReference type="InterPro" id="IPR008927">
    <property type="entry name" value="6-PGluconate_DH-like_C_sf"/>
</dbReference>
<dbReference type="InterPro" id="IPR036291">
    <property type="entry name" value="NAD(P)-bd_dom_sf"/>
</dbReference>
<evidence type="ECO:0000259" key="4">
    <source>
        <dbReference type="Pfam" id="PF14833"/>
    </source>
</evidence>
<gene>
    <name evidence="5" type="ORF">GCM10009129_09980</name>
</gene>
<evidence type="ECO:0000259" key="3">
    <source>
        <dbReference type="Pfam" id="PF03446"/>
    </source>
</evidence>